<dbReference type="InterPro" id="IPR050631">
    <property type="entry name" value="PheA/TfdB_FAD_monoxygenase"/>
</dbReference>
<dbReference type="STRING" id="913774.A0A0C3CJS4"/>
<feature type="domain" description="FAD-binding" evidence="4">
    <location>
        <begin position="10"/>
        <end position="185"/>
    </location>
</feature>
<dbReference type="GO" id="GO:0071949">
    <property type="term" value="F:FAD binding"/>
    <property type="evidence" value="ECO:0007669"/>
    <property type="project" value="InterPro"/>
</dbReference>
<dbReference type="PANTHER" id="PTHR43476:SF3">
    <property type="entry name" value="FAD-BINDING MONOOXYGENASE"/>
    <property type="match status" value="1"/>
</dbReference>
<keyword evidence="3" id="KW-0560">Oxidoreductase</keyword>
<accession>A0A0C3CJS4</accession>
<dbReference type="Proteomes" id="UP000054321">
    <property type="component" value="Unassembled WGS sequence"/>
</dbReference>
<dbReference type="Pfam" id="PF01494">
    <property type="entry name" value="FAD_binding_3"/>
    <property type="match status" value="2"/>
</dbReference>
<reference evidence="5 6" key="1">
    <citation type="submission" date="2014-04" db="EMBL/GenBank/DDBJ databases">
        <authorList>
            <consortium name="DOE Joint Genome Institute"/>
            <person name="Kuo A."/>
            <person name="Martino E."/>
            <person name="Perotto S."/>
            <person name="Kohler A."/>
            <person name="Nagy L.G."/>
            <person name="Floudas D."/>
            <person name="Copeland A."/>
            <person name="Barry K.W."/>
            <person name="Cichocki N."/>
            <person name="Veneault-Fourrey C."/>
            <person name="LaButti K."/>
            <person name="Lindquist E.A."/>
            <person name="Lipzen A."/>
            <person name="Lundell T."/>
            <person name="Morin E."/>
            <person name="Murat C."/>
            <person name="Sun H."/>
            <person name="Tunlid A."/>
            <person name="Henrissat B."/>
            <person name="Grigoriev I.V."/>
            <person name="Hibbett D.S."/>
            <person name="Martin F."/>
            <person name="Nordberg H.P."/>
            <person name="Cantor M.N."/>
            <person name="Hua S.X."/>
        </authorList>
    </citation>
    <scope>NUCLEOTIDE SEQUENCE [LARGE SCALE GENOMIC DNA]</scope>
    <source>
        <strain evidence="5 6">Zn</strain>
    </source>
</reference>
<dbReference type="PRINTS" id="PR00420">
    <property type="entry name" value="RNGMNOXGNASE"/>
</dbReference>
<dbReference type="InterPro" id="IPR036188">
    <property type="entry name" value="FAD/NAD-bd_sf"/>
</dbReference>
<dbReference type="InterPro" id="IPR002938">
    <property type="entry name" value="FAD-bd"/>
</dbReference>
<reference evidence="6" key="2">
    <citation type="submission" date="2015-01" db="EMBL/GenBank/DDBJ databases">
        <title>Evolutionary Origins and Diversification of the Mycorrhizal Mutualists.</title>
        <authorList>
            <consortium name="DOE Joint Genome Institute"/>
            <consortium name="Mycorrhizal Genomics Consortium"/>
            <person name="Kohler A."/>
            <person name="Kuo A."/>
            <person name="Nagy L.G."/>
            <person name="Floudas D."/>
            <person name="Copeland A."/>
            <person name="Barry K.W."/>
            <person name="Cichocki N."/>
            <person name="Veneault-Fourrey C."/>
            <person name="LaButti K."/>
            <person name="Lindquist E.A."/>
            <person name="Lipzen A."/>
            <person name="Lundell T."/>
            <person name="Morin E."/>
            <person name="Murat C."/>
            <person name="Riley R."/>
            <person name="Ohm R."/>
            <person name="Sun H."/>
            <person name="Tunlid A."/>
            <person name="Henrissat B."/>
            <person name="Grigoriev I.V."/>
            <person name="Hibbett D.S."/>
            <person name="Martin F."/>
        </authorList>
    </citation>
    <scope>NUCLEOTIDE SEQUENCE [LARGE SCALE GENOMIC DNA]</scope>
    <source>
        <strain evidence="6">Zn</strain>
    </source>
</reference>
<evidence type="ECO:0000259" key="4">
    <source>
        <dbReference type="Pfam" id="PF01494"/>
    </source>
</evidence>
<dbReference type="EMBL" id="KN832879">
    <property type="protein sequence ID" value="KIM99173.1"/>
    <property type="molecule type" value="Genomic_DNA"/>
</dbReference>
<sequence>MSANEHWETTDVVIVGCGPTGALLTALLGNFGINNIVLEKQPIITEDPRGITLDEDGIRFLQGLGLYDKVYTEIGSAFGKVNFITSKNDLHQIPFLRFDLDTAEGGTCHVGIISQRQPVLEKNLRLVASRQECSQLRSSCCVTHIEEDKDWVYCNYMDATKGQKRIRAKFLVGADGKRGFTRKEYLEPKGVLMEQMSQFGYKETWVALNLKLTFPTAESHPELPFWSLGYTAKQVYDLYFPVGFRFICYAERPAVCGRFGNGEENLWRFEFVVRPGENAMEMASETRAMEIILPYLTHAGSKYGRPYAKIQYPLDCIEVLRSRPFEFSARSCNKWSVGRVILAGDAAHVFPPFGGQGISSGFRDSSGLAWRLAFIIRENAQRHEDILSGWFRERQQQINESLDKTIQNGRLCTEGNTWRFTMLKLVFLFMQLIPPLNRILEKGPRAKGMIRYECQEGLPFLGNFCGGICLPQVVCTPVLSKSRRLEVCFTDDIIFRKGKKGIFQLVVLLENAADIKLAREAIAGLDILSANFILPSEATFIIQKSEVGVFHSDNSNDVYRLATADEFAASETLCKGRPAPRYYDMYQMRKDLRHKRFVIVRPDYFLYAACDTDEQLKEISSGIRQTVGCY</sequence>
<dbReference type="SUPFAM" id="SSF51905">
    <property type="entry name" value="FAD/NAD(P)-binding domain"/>
    <property type="match status" value="1"/>
</dbReference>
<dbReference type="HOGENOM" id="CLU_026314_0_0_1"/>
<evidence type="ECO:0000256" key="2">
    <source>
        <dbReference type="ARBA" id="ARBA00022827"/>
    </source>
</evidence>
<keyword evidence="1" id="KW-0285">Flavoprotein</keyword>
<name>A0A0C3CJS4_OIDMZ</name>
<dbReference type="GO" id="GO:0016491">
    <property type="term" value="F:oxidoreductase activity"/>
    <property type="evidence" value="ECO:0007669"/>
    <property type="project" value="UniProtKB-KW"/>
</dbReference>
<evidence type="ECO:0000256" key="3">
    <source>
        <dbReference type="ARBA" id="ARBA00023002"/>
    </source>
</evidence>
<evidence type="ECO:0000256" key="1">
    <source>
        <dbReference type="ARBA" id="ARBA00022630"/>
    </source>
</evidence>
<proteinExistence type="predicted"/>
<evidence type="ECO:0000313" key="5">
    <source>
        <dbReference type="EMBL" id="KIM99173.1"/>
    </source>
</evidence>
<dbReference type="Gene3D" id="3.50.50.60">
    <property type="entry name" value="FAD/NAD(P)-binding domain"/>
    <property type="match status" value="2"/>
</dbReference>
<dbReference type="OrthoDB" id="10016252at2759"/>
<protein>
    <recommendedName>
        <fullName evidence="4">FAD-binding domain-containing protein</fullName>
    </recommendedName>
</protein>
<gene>
    <name evidence="5" type="ORF">OIDMADRAFT_56336</name>
</gene>
<feature type="domain" description="FAD-binding" evidence="4">
    <location>
        <begin position="318"/>
        <end position="396"/>
    </location>
</feature>
<dbReference type="AlphaFoldDB" id="A0A0C3CJS4"/>
<evidence type="ECO:0000313" key="6">
    <source>
        <dbReference type="Proteomes" id="UP000054321"/>
    </source>
</evidence>
<organism evidence="5 6">
    <name type="scientific">Oidiodendron maius (strain Zn)</name>
    <dbReference type="NCBI Taxonomy" id="913774"/>
    <lineage>
        <taxon>Eukaryota</taxon>
        <taxon>Fungi</taxon>
        <taxon>Dikarya</taxon>
        <taxon>Ascomycota</taxon>
        <taxon>Pezizomycotina</taxon>
        <taxon>Leotiomycetes</taxon>
        <taxon>Leotiomycetes incertae sedis</taxon>
        <taxon>Myxotrichaceae</taxon>
        <taxon>Oidiodendron</taxon>
    </lineage>
</organism>
<keyword evidence="2" id="KW-0274">FAD</keyword>
<dbReference type="PANTHER" id="PTHR43476">
    <property type="entry name" value="3-(3-HYDROXY-PHENYL)PROPIONATE/3-HYDROXYCINNAMIC ACID HYDROXYLASE"/>
    <property type="match status" value="1"/>
</dbReference>
<keyword evidence="6" id="KW-1185">Reference proteome</keyword>
<dbReference type="InParanoid" id="A0A0C3CJS4"/>